<evidence type="ECO:0000313" key="6">
    <source>
        <dbReference type="Proteomes" id="UP000016608"/>
    </source>
</evidence>
<sequence>MLSAFLYNIHQILEGSMISYETHILPNSDYYVYTPSTLAKKLFFYPICIGSFRYESGYRLARDSYDSFLMMYILKGTCFVTVGSHTMQAMADQLVLLDCYAPHVYGTDSGFEALWLHFDGPMARIFYETIVSEKGSLLYPAHPDAIHRSLYHIYDTFRSHAPIAEDQISGTITNILSDLLSSEKAQQVSGKTQIGISEAISHINKYFYKSITLQELADIAALSPYYFSRVFARETGMTPHKYLISTRMANAKFLLKTSQMSVKEIAIRSGFSDESGFCTAFKKQEGMTPKEYRSSNC</sequence>
<keyword evidence="6" id="KW-1185">Reference proteome</keyword>
<dbReference type="EMBL" id="AWVJ01000161">
    <property type="protein sequence ID" value="ERK43077.1"/>
    <property type="molecule type" value="Genomic_DNA"/>
</dbReference>
<comment type="caution">
    <text evidence="5">The sequence shown here is derived from an EMBL/GenBank/DDBJ whole genome shotgun (WGS) entry which is preliminary data.</text>
</comment>
<dbReference type="InterPro" id="IPR009057">
    <property type="entry name" value="Homeodomain-like_sf"/>
</dbReference>
<dbReference type="PATRIC" id="fig|1256908.3.peg.2389"/>
<keyword evidence="1" id="KW-0805">Transcription regulation</keyword>
<dbReference type="SUPFAM" id="SSF51215">
    <property type="entry name" value="Regulatory protein AraC"/>
    <property type="match status" value="1"/>
</dbReference>
<evidence type="ECO:0000259" key="4">
    <source>
        <dbReference type="PROSITE" id="PS01124"/>
    </source>
</evidence>
<organism evidence="5 6">
    <name type="scientific">Eubacterium ramulus ATCC 29099</name>
    <dbReference type="NCBI Taxonomy" id="1256908"/>
    <lineage>
        <taxon>Bacteria</taxon>
        <taxon>Bacillati</taxon>
        <taxon>Bacillota</taxon>
        <taxon>Clostridia</taxon>
        <taxon>Eubacteriales</taxon>
        <taxon>Eubacteriaceae</taxon>
        <taxon>Eubacterium</taxon>
    </lineage>
</organism>
<dbReference type="Gene3D" id="1.10.10.60">
    <property type="entry name" value="Homeodomain-like"/>
    <property type="match status" value="2"/>
</dbReference>
<dbReference type="InterPro" id="IPR037923">
    <property type="entry name" value="HTH-like"/>
</dbReference>
<dbReference type="AlphaFoldDB" id="U2QWG5"/>
<dbReference type="PANTHER" id="PTHR43280:SF2">
    <property type="entry name" value="HTH-TYPE TRANSCRIPTIONAL REGULATOR EXSA"/>
    <property type="match status" value="1"/>
</dbReference>
<dbReference type="PROSITE" id="PS01124">
    <property type="entry name" value="HTH_ARAC_FAMILY_2"/>
    <property type="match status" value="1"/>
</dbReference>
<name>U2QWG5_EUBRA</name>
<dbReference type="GO" id="GO:0003700">
    <property type="term" value="F:DNA-binding transcription factor activity"/>
    <property type="evidence" value="ECO:0007669"/>
    <property type="project" value="InterPro"/>
</dbReference>
<dbReference type="Pfam" id="PF12833">
    <property type="entry name" value="HTH_18"/>
    <property type="match status" value="1"/>
</dbReference>
<dbReference type="GO" id="GO:0043565">
    <property type="term" value="F:sequence-specific DNA binding"/>
    <property type="evidence" value="ECO:0007669"/>
    <property type="project" value="InterPro"/>
</dbReference>
<dbReference type="SMART" id="SM00342">
    <property type="entry name" value="HTH_ARAC"/>
    <property type="match status" value="1"/>
</dbReference>
<dbReference type="SUPFAM" id="SSF46689">
    <property type="entry name" value="Homeodomain-like"/>
    <property type="match status" value="2"/>
</dbReference>
<dbReference type="InterPro" id="IPR018062">
    <property type="entry name" value="HTH_AraC-typ_CS"/>
</dbReference>
<dbReference type="PANTHER" id="PTHR43280">
    <property type="entry name" value="ARAC-FAMILY TRANSCRIPTIONAL REGULATOR"/>
    <property type="match status" value="1"/>
</dbReference>
<accession>U2QWG5</accession>
<feature type="domain" description="HTH araC/xylS-type" evidence="4">
    <location>
        <begin position="197"/>
        <end position="295"/>
    </location>
</feature>
<protein>
    <submittedName>
        <fullName evidence="5">Transcriptional regulator, AraC family</fullName>
    </submittedName>
</protein>
<keyword evidence="3" id="KW-0804">Transcription</keyword>
<dbReference type="InterPro" id="IPR018060">
    <property type="entry name" value="HTH_AraC"/>
</dbReference>
<dbReference type="Gene3D" id="2.60.120.280">
    <property type="entry name" value="Regulatory protein AraC"/>
    <property type="match status" value="1"/>
</dbReference>
<dbReference type="PRINTS" id="PR00032">
    <property type="entry name" value="HTHARAC"/>
</dbReference>
<dbReference type="eggNOG" id="COG2207">
    <property type="taxonomic scope" value="Bacteria"/>
</dbReference>
<proteinExistence type="predicted"/>
<gene>
    <name evidence="5" type="ORF">HMPREF0373_02598</name>
</gene>
<evidence type="ECO:0000256" key="2">
    <source>
        <dbReference type="ARBA" id="ARBA00023125"/>
    </source>
</evidence>
<dbReference type="Proteomes" id="UP000016608">
    <property type="component" value="Unassembled WGS sequence"/>
</dbReference>
<dbReference type="HOGENOM" id="CLU_000445_88_6_9"/>
<dbReference type="InterPro" id="IPR020449">
    <property type="entry name" value="Tscrpt_reg_AraC-type_HTH"/>
</dbReference>
<dbReference type="PROSITE" id="PS00041">
    <property type="entry name" value="HTH_ARAC_FAMILY_1"/>
    <property type="match status" value="1"/>
</dbReference>
<reference evidence="5 6" key="1">
    <citation type="submission" date="2013-06" db="EMBL/GenBank/DDBJ databases">
        <authorList>
            <person name="Weinstock G."/>
            <person name="Sodergren E."/>
            <person name="Lobos E.A."/>
            <person name="Fulton L."/>
            <person name="Fulton R."/>
            <person name="Courtney L."/>
            <person name="Fronick C."/>
            <person name="O'Laughlin M."/>
            <person name="Godfrey J."/>
            <person name="Wilson R.M."/>
            <person name="Miner T."/>
            <person name="Farmer C."/>
            <person name="Delehaunty K."/>
            <person name="Cordes M."/>
            <person name="Minx P."/>
            <person name="Tomlinson C."/>
            <person name="Chen J."/>
            <person name="Wollam A."/>
            <person name="Pepin K.H."/>
            <person name="Bhonagiri V."/>
            <person name="Zhang X."/>
            <person name="Warren W."/>
            <person name="Mitreva M."/>
            <person name="Mardis E.R."/>
            <person name="Wilson R.K."/>
        </authorList>
    </citation>
    <scope>NUCLEOTIDE SEQUENCE [LARGE SCALE GENOMIC DNA]</scope>
    <source>
        <strain evidence="5 6">ATCC 29099</strain>
    </source>
</reference>
<dbReference type="InterPro" id="IPR003313">
    <property type="entry name" value="AraC-bd"/>
</dbReference>
<evidence type="ECO:0000256" key="1">
    <source>
        <dbReference type="ARBA" id="ARBA00023015"/>
    </source>
</evidence>
<keyword evidence="2" id="KW-0238">DNA-binding</keyword>
<evidence type="ECO:0000313" key="5">
    <source>
        <dbReference type="EMBL" id="ERK43077.1"/>
    </source>
</evidence>
<dbReference type="Pfam" id="PF02311">
    <property type="entry name" value="AraC_binding"/>
    <property type="match status" value="1"/>
</dbReference>
<evidence type="ECO:0000256" key="3">
    <source>
        <dbReference type="ARBA" id="ARBA00023163"/>
    </source>
</evidence>